<feature type="non-terminal residue" evidence="1">
    <location>
        <position position="68"/>
    </location>
</feature>
<evidence type="ECO:0000313" key="1">
    <source>
        <dbReference type="EMBL" id="CAG8672547.1"/>
    </source>
</evidence>
<organism evidence="1 2">
    <name type="scientific">Cetraspora pellucida</name>
    <dbReference type="NCBI Taxonomy" id="1433469"/>
    <lineage>
        <taxon>Eukaryota</taxon>
        <taxon>Fungi</taxon>
        <taxon>Fungi incertae sedis</taxon>
        <taxon>Mucoromycota</taxon>
        <taxon>Glomeromycotina</taxon>
        <taxon>Glomeromycetes</taxon>
        <taxon>Diversisporales</taxon>
        <taxon>Gigasporaceae</taxon>
        <taxon>Cetraspora</taxon>
    </lineage>
</organism>
<proteinExistence type="predicted"/>
<dbReference type="Proteomes" id="UP000789759">
    <property type="component" value="Unassembled WGS sequence"/>
</dbReference>
<accession>A0A9N9HFZ9</accession>
<gene>
    <name evidence="1" type="ORF">CPELLU_LOCUS10351</name>
</gene>
<protein>
    <submittedName>
        <fullName evidence="1">6294_t:CDS:1</fullName>
    </submittedName>
</protein>
<sequence length="68" mass="7695">QATPPPFSQKFTYMDIDIIPKQVRQLKETISQSPIAKTTTIPPLSFSLNYSTTQQRTSSNPIQTLQIQ</sequence>
<comment type="caution">
    <text evidence="1">The sequence shown here is derived from an EMBL/GenBank/DDBJ whole genome shotgun (WGS) entry which is preliminary data.</text>
</comment>
<dbReference type="EMBL" id="CAJVQA010008485">
    <property type="protein sequence ID" value="CAG8672547.1"/>
    <property type="molecule type" value="Genomic_DNA"/>
</dbReference>
<keyword evidence="2" id="KW-1185">Reference proteome</keyword>
<reference evidence="1" key="1">
    <citation type="submission" date="2021-06" db="EMBL/GenBank/DDBJ databases">
        <authorList>
            <person name="Kallberg Y."/>
            <person name="Tangrot J."/>
            <person name="Rosling A."/>
        </authorList>
    </citation>
    <scope>NUCLEOTIDE SEQUENCE</scope>
    <source>
        <strain evidence="1">FL966</strain>
    </source>
</reference>
<name>A0A9N9HFZ9_9GLOM</name>
<dbReference type="AlphaFoldDB" id="A0A9N9HFZ9"/>
<feature type="non-terminal residue" evidence="1">
    <location>
        <position position="1"/>
    </location>
</feature>
<dbReference type="OrthoDB" id="2479400at2759"/>
<evidence type="ECO:0000313" key="2">
    <source>
        <dbReference type="Proteomes" id="UP000789759"/>
    </source>
</evidence>